<dbReference type="AlphaFoldDB" id="A0A401PUP2"/>
<evidence type="ECO:0000256" key="1">
    <source>
        <dbReference type="SAM" id="MobiDB-lite"/>
    </source>
</evidence>
<gene>
    <name evidence="2" type="ORF">scyTo_0019935</name>
</gene>
<name>A0A401PUP2_SCYTO</name>
<reference evidence="2 3" key="1">
    <citation type="journal article" date="2018" name="Nat. Ecol. Evol.">
        <title>Shark genomes provide insights into elasmobranch evolution and the origin of vertebrates.</title>
        <authorList>
            <person name="Hara Y"/>
            <person name="Yamaguchi K"/>
            <person name="Onimaru K"/>
            <person name="Kadota M"/>
            <person name="Koyanagi M"/>
            <person name="Keeley SD"/>
            <person name="Tatsumi K"/>
            <person name="Tanaka K"/>
            <person name="Motone F"/>
            <person name="Kageyama Y"/>
            <person name="Nozu R"/>
            <person name="Adachi N"/>
            <person name="Nishimura O"/>
            <person name="Nakagawa R"/>
            <person name="Tanegashima C"/>
            <person name="Kiyatake I"/>
            <person name="Matsumoto R"/>
            <person name="Murakumo K"/>
            <person name="Nishida K"/>
            <person name="Terakita A"/>
            <person name="Kuratani S"/>
            <person name="Sato K"/>
            <person name="Hyodo S Kuraku.S."/>
        </authorList>
    </citation>
    <scope>NUCLEOTIDE SEQUENCE [LARGE SCALE GENOMIC DNA]</scope>
</reference>
<dbReference type="EMBL" id="BFAA01015367">
    <property type="protein sequence ID" value="GCB76841.1"/>
    <property type="molecule type" value="Genomic_DNA"/>
</dbReference>
<comment type="caution">
    <text evidence="2">The sequence shown here is derived from an EMBL/GenBank/DDBJ whole genome shotgun (WGS) entry which is preliminary data.</text>
</comment>
<sequence length="68" mass="7745">MKWTCWGSVETHQLPLPSSSLREGDSKENPKGRSRREGDTHPPTRRGDLQEAPTPKPTCFKADRETRL</sequence>
<feature type="region of interest" description="Disordered" evidence="1">
    <location>
        <begin position="1"/>
        <end position="68"/>
    </location>
</feature>
<evidence type="ECO:0000313" key="2">
    <source>
        <dbReference type="EMBL" id="GCB76841.1"/>
    </source>
</evidence>
<proteinExistence type="predicted"/>
<evidence type="ECO:0000313" key="3">
    <source>
        <dbReference type="Proteomes" id="UP000288216"/>
    </source>
</evidence>
<protein>
    <submittedName>
        <fullName evidence="2">Uncharacterized protein</fullName>
    </submittedName>
</protein>
<keyword evidence="3" id="KW-1185">Reference proteome</keyword>
<organism evidence="2 3">
    <name type="scientific">Scyliorhinus torazame</name>
    <name type="common">Cloudy catshark</name>
    <name type="synonym">Catulus torazame</name>
    <dbReference type="NCBI Taxonomy" id="75743"/>
    <lineage>
        <taxon>Eukaryota</taxon>
        <taxon>Metazoa</taxon>
        <taxon>Chordata</taxon>
        <taxon>Craniata</taxon>
        <taxon>Vertebrata</taxon>
        <taxon>Chondrichthyes</taxon>
        <taxon>Elasmobranchii</taxon>
        <taxon>Galeomorphii</taxon>
        <taxon>Galeoidea</taxon>
        <taxon>Carcharhiniformes</taxon>
        <taxon>Scyliorhinidae</taxon>
        <taxon>Scyliorhinus</taxon>
    </lineage>
</organism>
<feature type="compositionally biased region" description="Basic and acidic residues" evidence="1">
    <location>
        <begin position="22"/>
        <end position="49"/>
    </location>
</feature>
<dbReference type="Proteomes" id="UP000288216">
    <property type="component" value="Unassembled WGS sequence"/>
</dbReference>
<accession>A0A401PUP2</accession>